<feature type="domain" description="Histidine kinase" evidence="14">
    <location>
        <begin position="338"/>
        <end position="551"/>
    </location>
</feature>
<keyword evidence="5" id="KW-1003">Cell membrane</keyword>
<dbReference type="SUPFAM" id="SSF55874">
    <property type="entry name" value="ATPase domain of HSP90 chaperone/DNA topoisomerase II/histidine kinase"/>
    <property type="match status" value="1"/>
</dbReference>
<dbReference type="Proteomes" id="UP000015267">
    <property type="component" value="Unassembled WGS sequence"/>
</dbReference>
<dbReference type="InterPro" id="IPR004358">
    <property type="entry name" value="Sig_transdc_His_kin-like_C"/>
</dbReference>
<dbReference type="PROSITE" id="PS50109">
    <property type="entry name" value="HIS_KIN"/>
    <property type="match status" value="1"/>
</dbReference>
<evidence type="ECO:0000256" key="11">
    <source>
        <dbReference type="ARBA" id="ARBA00023012"/>
    </source>
</evidence>
<evidence type="ECO:0000256" key="13">
    <source>
        <dbReference type="SAM" id="Phobius"/>
    </source>
</evidence>
<keyword evidence="10" id="KW-0067">ATP-binding</keyword>
<reference evidence="15 16" key="1">
    <citation type="submission" date="2012-10" db="EMBL/GenBank/DDBJ databases">
        <authorList>
            <person name="Zadoks R.N."/>
            <person name="Moroni P."/>
            <person name="Richards V.P."/>
            <person name="Durkin S.A.S."/>
            <person name="Kim M."/>
            <person name="Pavinski Bitar P.D."/>
            <person name="Stanhope M.J."/>
            <person name="Town C.D."/>
            <person name="Venter J.C."/>
        </authorList>
    </citation>
    <scope>NUCLEOTIDE SEQUENCE [LARGE SCALE GENOMIC DNA]</scope>
    <source>
        <strain evidence="15 16">CCUG 29376</strain>
    </source>
</reference>
<feature type="transmembrane region" description="Helical" evidence="13">
    <location>
        <begin position="12"/>
        <end position="32"/>
    </location>
</feature>
<evidence type="ECO:0000256" key="6">
    <source>
        <dbReference type="ARBA" id="ARBA00022553"/>
    </source>
</evidence>
<keyword evidence="6" id="KW-0597">Phosphoprotein</keyword>
<dbReference type="SMART" id="SM00387">
    <property type="entry name" value="HATPase_c"/>
    <property type="match status" value="1"/>
</dbReference>
<dbReference type="Pfam" id="PF00512">
    <property type="entry name" value="HisKA"/>
    <property type="match status" value="1"/>
</dbReference>
<dbReference type="InterPro" id="IPR003594">
    <property type="entry name" value="HATPase_dom"/>
</dbReference>
<dbReference type="PRINTS" id="PR00344">
    <property type="entry name" value="BCTRLSENSOR"/>
</dbReference>
<name>A0AAV3JHU3_STRAG</name>
<organism evidence="15 16">
    <name type="scientific">Streptococcus agalactiae CCUG 29376</name>
    <dbReference type="NCBI Taxonomy" id="1105255"/>
    <lineage>
        <taxon>Bacteria</taxon>
        <taxon>Bacillati</taxon>
        <taxon>Bacillota</taxon>
        <taxon>Bacilli</taxon>
        <taxon>Lactobacillales</taxon>
        <taxon>Streptococcaceae</taxon>
        <taxon>Streptococcus</taxon>
    </lineage>
</organism>
<evidence type="ECO:0000256" key="3">
    <source>
        <dbReference type="ARBA" id="ARBA00004314"/>
    </source>
</evidence>
<dbReference type="FunFam" id="3.30.565.10:FF:000023">
    <property type="entry name" value="PAS domain-containing sensor histidine kinase"/>
    <property type="match status" value="1"/>
</dbReference>
<evidence type="ECO:0000256" key="10">
    <source>
        <dbReference type="ARBA" id="ARBA00022840"/>
    </source>
</evidence>
<evidence type="ECO:0000256" key="5">
    <source>
        <dbReference type="ARBA" id="ARBA00022475"/>
    </source>
</evidence>
<evidence type="ECO:0000313" key="16">
    <source>
        <dbReference type="Proteomes" id="UP000015267"/>
    </source>
</evidence>
<gene>
    <name evidence="15" type="ORF">SAG0055_02930</name>
</gene>
<evidence type="ECO:0000256" key="4">
    <source>
        <dbReference type="ARBA" id="ARBA00012438"/>
    </source>
</evidence>
<dbReference type="SMART" id="SM00388">
    <property type="entry name" value="HisKA"/>
    <property type="match status" value="1"/>
</dbReference>
<proteinExistence type="predicted"/>
<evidence type="ECO:0000256" key="7">
    <source>
        <dbReference type="ARBA" id="ARBA00022679"/>
    </source>
</evidence>
<feature type="transmembrane region" description="Helical" evidence="13">
    <location>
        <begin position="142"/>
        <end position="172"/>
    </location>
</feature>
<dbReference type="Pfam" id="PF13596">
    <property type="entry name" value="PAS_10"/>
    <property type="match status" value="1"/>
</dbReference>
<evidence type="ECO:0000256" key="1">
    <source>
        <dbReference type="ARBA" id="ARBA00000085"/>
    </source>
</evidence>
<dbReference type="Pfam" id="PF02518">
    <property type="entry name" value="HATPase_c"/>
    <property type="match status" value="1"/>
</dbReference>
<keyword evidence="12 13" id="KW-0472">Membrane</keyword>
<keyword evidence="11" id="KW-0902">Two-component regulatory system</keyword>
<keyword evidence="9 15" id="KW-0418">Kinase</keyword>
<dbReference type="EC" id="2.7.13.3" evidence="4"/>
<dbReference type="RefSeq" id="WP_000162286.1">
    <property type="nucleotide sequence ID" value="NZ_ANDB01000022.1"/>
</dbReference>
<dbReference type="GO" id="GO:0000155">
    <property type="term" value="F:phosphorelay sensor kinase activity"/>
    <property type="evidence" value="ECO:0007669"/>
    <property type="project" value="InterPro"/>
</dbReference>
<dbReference type="InterPro" id="IPR035965">
    <property type="entry name" value="PAS-like_dom_sf"/>
</dbReference>
<dbReference type="InterPro" id="IPR036890">
    <property type="entry name" value="HATPase_C_sf"/>
</dbReference>
<sequence length="551" mass="62534">MTKKIFRTTLSASLGIVLVTILMIMGFLYNYFNHIQREQLRTQTALASQGISFEGKDYFENLKTSNVRITWVDNKGQVLYDTQSDAKHMKNHANRQEIKEAIKSGYGESTRWSATLTEKSIYAAQRLNNGTIVRLSVAQQTIFYLLLGMMSPLAIIILLAIILSVLIARYIAKKVSEPLNNIDLDHPLSNDSYEEITPLLRRLDSHQAKIQHQKLLLQKRQKEFDTIISKIKEGMILLDDQARIVSINAEALKLFQINDDWHGRFMMEVSRDLTLKDLIDQGLKGKKKEANIGIENNHYRVLVRPTTDNNRVTGLVVLLFDVTDQLQMEQLQREFTANVSHELKTPLHVISGYSELLANQMVPNEEVPQFAAKIHKESERLVKLVEDIINLSHLDEQEKLPQETVNLYDLTQKVLEGLQAKADKKHIQINFNGEEAILRGNPVLLNSLVYNLCDNAITYNHEKGQVNVTLKNSPDTITLEVSDTGLGIAEKDKKRIFERFYRVDKSRSKIVGGTGLGLSIVKSALDFHNGSIKVDSHLGQGTTMTVLLHKQ</sequence>
<dbReference type="InterPro" id="IPR050351">
    <property type="entry name" value="BphY/WalK/GraS-like"/>
</dbReference>
<keyword evidence="13" id="KW-1133">Transmembrane helix</keyword>
<accession>A0AAV3JHU3</accession>
<protein>
    <recommendedName>
        <fullName evidence="4">histidine kinase</fullName>
        <ecNumber evidence="4">2.7.13.3</ecNumber>
    </recommendedName>
</protein>
<keyword evidence="8" id="KW-0547">Nucleotide-binding</keyword>
<evidence type="ECO:0000256" key="2">
    <source>
        <dbReference type="ARBA" id="ARBA00004236"/>
    </source>
</evidence>
<dbReference type="PANTHER" id="PTHR45453">
    <property type="entry name" value="PHOSPHATE REGULON SENSOR PROTEIN PHOR"/>
    <property type="match status" value="1"/>
</dbReference>
<evidence type="ECO:0000259" key="14">
    <source>
        <dbReference type="PROSITE" id="PS50109"/>
    </source>
</evidence>
<dbReference type="InterPro" id="IPR005467">
    <property type="entry name" value="His_kinase_dom"/>
</dbReference>
<dbReference type="GO" id="GO:0016036">
    <property type="term" value="P:cellular response to phosphate starvation"/>
    <property type="evidence" value="ECO:0007669"/>
    <property type="project" value="TreeGrafter"/>
</dbReference>
<dbReference type="GO" id="GO:0045121">
    <property type="term" value="C:membrane raft"/>
    <property type="evidence" value="ECO:0007669"/>
    <property type="project" value="UniProtKB-SubCell"/>
</dbReference>
<dbReference type="CDD" id="cd00075">
    <property type="entry name" value="HATPase"/>
    <property type="match status" value="1"/>
</dbReference>
<comment type="subcellular location">
    <subcellularLocation>
        <location evidence="2">Cell membrane</location>
    </subcellularLocation>
    <subcellularLocation>
        <location evidence="3">Membrane raft</location>
        <topology evidence="3">Multi-pass membrane protein</topology>
    </subcellularLocation>
</comment>
<dbReference type="InterPro" id="IPR036097">
    <property type="entry name" value="HisK_dim/P_sf"/>
</dbReference>
<keyword evidence="13" id="KW-0812">Transmembrane</keyword>
<dbReference type="Gene3D" id="3.30.565.10">
    <property type="entry name" value="Histidine kinase-like ATPase, C-terminal domain"/>
    <property type="match status" value="1"/>
</dbReference>
<evidence type="ECO:0000256" key="9">
    <source>
        <dbReference type="ARBA" id="ARBA00022777"/>
    </source>
</evidence>
<comment type="catalytic activity">
    <reaction evidence="1">
        <text>ATP + protein L-histidine = ADP + protein N-phospho-L-histidine.</text>
        <dbReference type="EC" id="2.7.13.3"/>
    </reaction>
</comment>
<dbReference type="GO" id="GO:0005886">
    <property type="term" value="C:plasma membrane"/>
    <property type="evidence" value="ECO:0007669"/>
    <property type="project" value="UniProtKB-SubCell"/>
</dbReference>
<dbReference type="SUPFAM" id="SSF55785">
    <property type="entry name" value="PYP-like sensor domain (PAS domain)"/>
    <property type="match status" value="1"/>
</dbReference>
<dbReference type="CDD" id="cd00082">
    <property type="entry name" value="HisKA"/>
    <property type="match status" value="1"/>
</dbReference>
<keyword evidence="7" id="KW-0808">Transferase</keyword>
<dbReference type="AlphaFoldDB" id="A0AAV3JHU3"/>
<dbReference type="GO" id="GO:0005524">
    <property type="term" value="F:ATP binding"/>
    <property type="evidence" value="ECO:0007669"/>
    <property type="project" value="UniProtKB-KW"/>
</dbReference>
<evidence type="ECO:0000256" key="12">
    <source>
        <dbReference type="ARBA" id="ARBA00023136"/>
    </source>
</evidence>
<dbReference type="SUPFAM" id="SSF47384">
    <property type="entry name" value="Homodimeric domain of signal transducing histidine kinase"/>
    <property type="match status" value="1"/>
</dbReference>
<dbReference type="Gene3D" id="3.30.450.20">
    <property type="entry name" value="PAS domain"/>
    <property type="match status" value="1"/>
</dbReference>
<dbReference type="PANTHER" id="PTHR45453:SF1">
    <property type="entry name" value="PHOSPHATE REGULON SENSOR PROTEIN PHOR"/>
    <property type="match status" value="1"/>
</dbReference>
<evidence type="ECO:0000256" key="8">
    <source>
        <dbReference type="ARBA" id="ARBA00022741"/>
    </source>
</evidence>
<dbReference type="FunFam" id="1.10.287.130:FF:000001">
    <property type="entry name" value="Two-component sensor histidine kinase"/>
    <property type="match status" value="1"/>
</dbReference>
<comment type="caution">
    <text evidence="15">The sequence shown here is derived from an EMBL/GenBank/DDBJ whole genome shotgun (WGS) entry which is preliminary data.</text>
</comment>
<evidence type="ECO:0000313" key="15">
    <source>
        <dbReference type="EMBL" id="EPW15322.1"/>
    </source>
</evidence>
<dbReference type="EMBL" id="ANDB01000022">
    <property type="protein sequence ID" value="EPW15322.1"/>
    <property type="molecule type" value="Genomic_DNA"/>
</dbReference>
<dbReference type="InterPro" id="IPR003661">
    <property type="entry name" value="HisK_dim/P_dom"/>
</dbReference>
<dbReference type="Gene3D" id="1.10.287.130">
    <property type="match status" value="1"/>
</dbReference>
<dbReference type="GO" id="GO:0004721">
    <property type="term" value="F:phosphoprotein phosphatase activity"/>
    <property type="evidence" value="ECO:0007669"/>
    <property type="project" value="TreeGrafter"/>
</dbReference>